<organism evidence="2 3">
    <name type="scientific">Ruminococcus bovis</name>
    <dbReference type="NCBI Taxonomy" id="2564099"/>
    <lineage>
        <taxon>Bacteria</taxon>
        <taxon>Bacillati</taxon>
        <taxon>Bacillota</taxon>
        <taxon>Clostridia</taxon>
        <taxon>Eubacteriales</taxon>
        <taxon>Oscillospiraceae</taxon>
        <taxon>Ruminococcus</taxon>
    </lineage>
</organism>
<evidence type="ECO:0000256" key="1">
    <source>
        <dbReference type="SAM" id="SignalP"/>
    </source>
</evidence>
<evidence type="ECO:0000313" key="2">
    <source>
        <dbReference type="EMBL" id="QCT07420.1"/>
    </source>
</evidence>
<keyword evidence="1" id="KW-0732">Signal</keyword>
<dbReference type="Proteomes" id="UP000301475">
    <property type="component" value="Chromosome"/>
</dbReference>
<dbReference type="PROSITE" id="PS51257">
    <property type="entry name" value="PROKAR_LIPOPROTEIN"/>
    <property type="match status" value="1"/>
</dbReference>
<name>A0A4P8XZ79_9FIRM</name>
<proteinExistence type="predicted"/>
<evidence type="ECO:0008006" key="4">
    <source>
        <dbReference type="Google" id="ProtNLM"/>
    </source>
</evidence>
<feature type="chain" id="PRO_5039576734" description="Lipoprotein" evidence="1">
    <location>
        <begin position="22"/>
        <end position="207"/>
    </location>
</feature>
<dbReference type="AlphaFoldDB" id="A0A4P8XZ79"/>
<accession>A0A4P8XZ79</accession>
<gene>
    <name evidence="2" type="ORF">E5Z56_08685</name>
</gene>
<evidence type="ECO:0000313" key="3">
    <source>
        <dbReference type="Proteomes" id="UP000301475"/>
    </source>
</evidence>
<dbReference type="EMBL" id="CP039381">
    <property type="protein sequence ID" value="QCT07420.1"/>
    <property type="molecule type" value="Genomic_DNA"/>
</dbReference>
<protein>
    <recommendedName>
        <fullName evidence="4">Lipoprotein</fullName>
    </recommendedName>
</protein>
<sequence length="207" mass="23599">MKKLIVLSLCLIFLLSICGCSKTGNSISSNVSSNTENIEETNNMQQTEITNTVITKDITLSSEDKKIIDVLYNNRDEWDDYNTIDGVKGCPITNVAFYKISCEDGFFVSGLNNILNIKEIKDKVIFVTSVKSYNDVQVGSNIYIDTETQRLGMIHDFSENDRKMIEKIYDDTAENGTKWNMEATDEQKYLILEDAYKRYLETENSAE</sequence>
<keyword evidence="3" id="KW-1185">Reference proteome</keyword>
<dbReference type="KEGG" id="ruj:E5Z56_08685"/>
<dbReference type="RefSeq" id="WP_138157433.1">
    <property type="nucleotide sequence ID" value="NZ_CP039381.1"/>
</dbReference>
<reference evidence="2 3" key="1">
    <citation type="submission" date="2019-04" db="EMBL/GenBank/DDBJ databases">
        <authorList>
            <person name="Embree M."/>
            <person name="Gaffney J.R."/>
        </authorList>
    </citation>
    <scope>NUCLEOTIDE SEQUENCE [LARGE SCALE GENOMIC DNA]</scope>
    <source>
        <strain evidence="2 3">JE7A12</strain>
    </source>
</reference>
<feature type="signal peptide" evidence="1">
    <location>
        <begin position="1"/>
        <end position="21"/>
    </location>
</feature>